<keyword evidence="1" id="KW-0732">Signal</keyword>
<dbReference type="KEGG" id="aup:AsAng_0006960"/>
<reference evidence="3" key="1">
    <citation type="submission" date="2022-09" db="EMBL/GenBank/DDBJ databases">
        <title>Aureispira anguillicida sp. nov., isolated from Leptocephalus of Japanese eel Anguilla japonica.</title>
        <authorList>
            <person name="Yuasa K."/>
            <person name="Mekata T."/>
            <person name="Ikunari K."/>
        </authorList>
    </citation>
    <scope>NUCLEOTIDE SEQUENCE</scope>
    <source>
        <strain evidence="3">EL160426</strain>
    </source>
</reference>
<dbReference type="Proteomes" id="UP001060919">
    <property type="component" value="Chromosome"/>
</dbReference>
<dbReference type="Gene3D" id="3.60.10.10">
    <property type="entry name" value="Endonuclease/exonuclease/phosphatase"/>
    <property type="match status" value="1"/>
</dbReference>
<proteinExistence type="predicted"/>
<feature type="chain" id="PRO_5037011688" evidence="1">
    <location>
        <begin position="22"/>
        <end position="316"/>
    </location>
</feature>
<evidence type="ECO:0000259" key="2">
    <source>
        <dbReference type="Pfam" id="PF03372"/>
    </source>
</evidence>
<accession>A0A915YBF3</accession>
<dbReference type="GO" id="GO:0004767">
    <property type="term" value="F:sphingomyelin phosphodiesterase activity"/>
    <property type="evidence" value="ECO:0007669"/>
    <property type="project" value="InterPro"/>
</dbReference>
<evidence type="ECO:0000256" key="1">
    <source>
        <dbReference type="SAM" id="SignalP"/>
    </source>
</evidence>
<keyword evidence="4" id="KW-1185">Reference proteome</keyword>
<dbReference type="PANTHER" id="PTHR16320">
    <property type="entry name" value="SPHINGOMYELINASE FAMILY MEMBER"/>
    <property type="match status" value="1"/>
</dbReference>
<dbReference type="PANTHER" id="PTHR16320:SF23">
    <property type="entry name" value="SPHINGOMYELINASE C 1"/>
    <property type="match status" value="1"/>
</dbReference>
<dbReference type="InterPro" id="IPR038772">
    <property type="entry name" value="Sph/SMPD2-like"/>
</dbReference>
<sequence length="316" mass="36840">MKNRSLLVIALFLLVTYVISAQEQPKALKVVCYNTHLFGGTIPAWFGKTFYLDNKRLKIIAERLKASNADVIGLSEVWATKNKCRLAKVLGEEYRYQFIDKRYSGLVLYSKYPIENKEFIPFTNLCKADKLSKKGFLSCRIIVPNQGAVHLIMTHLQADYDKDYYQTKEARTANLWQIRRKIAAICDSIPVICMGDFNVIGEYVETEYETEEYRAMKEAFEAVHLVDAFRSLHPKEAGYTYSKENCLIKRFYAKEANSQWRLDYIFCSGVHHLSPLEVKVLRDYQFPKEEQAKLPKKYTCFELSDHYPLMATFKFK</sequence>
<dbReference type="AlphaFoldDB" id="A0A915YBF3"/>
<dbReference type="GO" id="GO:0004519">
    <property type="term" value="F:endonuclease activity"/>
    <property type="evidence" value="ECO:0007669"/>
    <property type="project" value="UniProtKB-KW"/>
</dbReference>
<feature type="signal peptide" evidence="1">
    <location>
        <begin position="1"/>
        <end position="21"/>
    </location>
</feature>
<keyword evidence="3" id="KW-0540">Nuclease</keyword>
<dbReference type="Pfam" id="PF03372">
    <property type="entry name" value="Exo_endo_phos"/>
    <property type="match status" value="1"/>
</dbReference>
<dbReference type="RefSeq" id="WP_264791334.1">
    <property type="nucleotide sequence ID" value="NZ_AP026867.1"/>
</dbReference>
<feature type="domain" description="Endonuclease/exonuclease/phosphatase" evidence="2">
    <location>
        <begin position="51"/>
        <end position="306"/>
    </location>
</feature>
<evidence type="ECO:0000313" key="4">
    <source>
        <dbReference type="Proteomes" id="UP001060919"/>
    </source>
</evidence>
<dbReference type="InterPro" id="IPR005135">
    <property type="entry name" value="Endo/exonuclease/phosphatase"/>
</dbReference>
<dbReference type="InterPro" id="IPR036691">
    <property type="entry name" value="Endo/exonu/phosph_ase_sf"/>
</dbReference>
<dbReference type="EMBL" id="AP026867">
    <property type="protein sequence ID" value="BDS09991.1"/>
    <property type="molecule type" value="Genomic_DNA"/>
</dbReference>
<dbReference type="SUPFAM" id="SSF56219">
    <property type="entry name" value="DNase I-like"/>
    <property type="match status" value="1"/>
</dbReference>
<name>A0A915YBF3_9BACT</name>
<keyword evidence="3" id="KW-0378">Hydrolase</keyword>
<keyword evidence="3" id="KW-0255">Endonuclease</keyword>
<gene>
    <name evidence="3" type="ORF">AsAng_0006960</name>
</gene>
<protein>
    <submittedName>
        <fullName evidence="3">Endonuclease/exonuclease/phosphatase family protein</fullName>
    </submittedName>
</protein>
<evidence type="ECO:0000313" key="3">
    <source>
        <dbReference type="EMBL" id="BDS09991.1"/>
    </source>
</evidence>
<organism evidence="3 4">
    <name type="scientific">Aureispira anguillae</name>
    <dbReference type="NCBI Taxonomy" id="2864201"/>
    <lineage>
        <taxon>Bacteria</taxon>
        <taxon>Pseudomonadati</taxon>
        <taxon>Bacteroidota</taxon>
        <taxon>Saprospiria</taxon>
        <taxon>Saprospirales</taxon>
        <taxon>Saprospiraceae</taxon>
        <taxon>Aureispira</taxon>
    </lineage>
</organism>